<feature type="chain" id="PRO_5038425592" evidence="1">
    <location>
        <begin position="26"/>
        <end position="93"/>
    </location>
</feature>
<reference evidence="2" key="2">
    <citation type="submission" date="2020-09" db="EMBL/GenBank/DDBJ databases">
        <authorList>
            <person name="Sun Q."/>
            <person name="Ohkuma M."/>
        </authorList>
    </citation>
    <scope>NUCLEOTIDE SEQUENCE</scope>
    <source>
        <strain evidence="2">JCM 4646</strain>
    </source>
</reference>
<evidence type="ECO:0000313" key="2">
    <source>
        <dbReference type="EMBL" id="GHH71657.1"/>
    </source>
</evidence>
<accession>A0A919FSI2</accession>
<reference evidence="2" key="1">
    <citation type="journal article" date="2014" name="Int. J. Syst. Evol. Microbiol.">
        <title>Complete genome sequence of Corynebacterium casei LMG S-19264T (=DSM 44701T), isolated from a smear-ripened cheese.</title>
        <authorList>
            <consortium name="US DOE Joint Genome Institute (JGI-PGF)"/>
            <person name="Walter F."/>
            <person name="Albersmeier A."/>
            <person name="Kalinowski J."/>
            <person name="Ruckert C."/>
        </authorList>
    </citation>
    <scope>NUCLEOTIDE SEQUENCE</scope>
    <source>
        <strain evidence="2">JCM 4646</strain>
    </source>
</reference>
<organism evidence="2 3">
    <name type="scientific">Kitasatospora indigofera</name>
    <dbReference type="NCBI Taxonomy" id="67307"/>
    <lineage>
        <taxon>Bacteria</taxon>
        <taxon>Bacillati</taxon>
        <taxon>Actinomycetota</taxon>
        <taxon>Actinomycetes</taxon>
        <taxon>Kitasatosporales</taxon>
        <taxon>Streptomycetaceae</taxon>
        <taxon>Kitasatospora</taxon>
    </lineage>
</organism>
<comment type="caution">
    <text evidence="2">The sequence shown here is derived from an EMBL/GenBank/DDBJ whole genome shotgun (WGS) entry which is preliminary data.</text>
</comment>
<dbReference type="GeneID" id="95353757"/>
<name>A0A919FSI2_9ACTN</name>
<dbReference type="AlphaFoldDB" id="A0A919FSI2"/>
<dbReference type="Proteomes" id="UP000617734">
    <property type="component" value="Unassembled WGS sequence"/>
</dbReference>
<gene>
    <name evidence="2" type="ORF">GCM10018781_33280</name>
</gene>
<protein>
    <submittedName>
        <fullName evidence="2">Uncharacterized protein</fullName>
    </submittedName>
</protein>
<evidence type="ECO:0000313" key="3">
    <source>
        <dbReference type="Proteomes" id="UP000617734"/>
    </source>
</evidence>
<proteinExistence type="predicted"/>
<keyword evidence="3" id="KW-1185">Reference proteome</keyword>
<sequence>MRSTLAKAAAVAAVSGLALFGTATAAAAHHQPPRTAVQAEEAAEWPAGALAVGGDASAEDGWALAVGGNAAATGGIALAVGGDAGSFAEDGEG</sequence>
<feature type="signal peptide" evidence="1">
    <location>
        <begin position="1"/>
        <end position="25"/>
    </location>
</feature>
<keyword evidence="1" id="KW-0732">Signal</keyword>
<dbReference type="EMBL" id="BNBO01000016">
    <property type="protein sequence ID" value="GHH71657.1"/>
    <property type="molecule type" value="Genomic_DNA"/>
</dbReference>
<evidence type="ECO:0000256" key="1">
    <source>
        <dbReference type="SAM" id="SignalP"/>
    </source>
</evidence>
<dbReference type="RefSeq" id="WP_190211614.1">
    <property type="nucleotide sequence ID" value="NZ_BNBO01000016.1"/>
</dbReference>